<keyword evidence="3" id="KW-1185">Reference proteome</keyword>
<evidence type="ECO:0000313" key="2">
    <source>
        <dbReference type="EMBL" id="AFC85085.1"/>
    </source>
</evidence>
<accession>H8L5C8</accession>
<sequence>MRYPIAIETGTATAAYGVAVPDLPGVFSAGDSLEEAIAQAEDAILLGLEDYAERAEALPKASRLQDLMQRPEFAGWTWAVAQVDPSHLGRKMVRVKITLPDEC</sequence>
<dbReference type="KEGG" id="fau:Fraau_0606"/>
<dbReference type="SUPFAM" id="SSF143100">
    <property type="entry name" value="TTHA1013/TTHA0281-like"/>
    <property type="match status" value="1"/>
</dbReference>
<dbReference type="eggNOG" id="COG1598">
    <property type="taxonomic scope" value="Bacteria"/>
</dbReference>
<dbReference type="Proteomes" id="UP000005234">
    <property type="component" value="Chromosome"/>
</dbReference>
<dbReference type="PANTHER" id="PTHR34504:SF4">
    <property type="entry name" value="ANTITOXIN HICB"/>
    <property type="match status" value="1"/>
</dbReference>
<proteinExistence type="predicted"/>
<dbReference type="AlphaFoldDB" id="H8L5C8"/>
<feature type="domain" description="HicB-like antitoxin of toxin-antitoxin system" evidence="1">
    <location>
        <begin position="3"/>
        <end position="101"/>
    </location>
</feature>
<organism evidence="2 3">
    <name type="scientific">Frateuria aurantia (strain ATCC 33424 / DSM 6220 / KCTC 2777 / LMG 1558 / NBRC 3245 / NCIMB 13370)</name>
    <name type="common">Acetobacter aurantius</name>
    <dbReference type="NCBI Taxonomy" id="767434"/>
    <lineage>
        <taxon>Bacteria</taxon>
        <taxon>Pseudomonadati</taxon>
        <taxon>Pseudomonadota</taxon>
        <taxon>Gammaproteobacteria</taxon>
        <taxon>Lysobacterales</taxon>
        <taxon>Rhodanobacteraceae</taxon>
        <taxon>Frateuria</taxon>
    </lineage>
</organism>
<dbReference type="PANTHER" id="PTHR34504">
    <property type="entry name" value="ANTITOXIN HICB"/>
    <property type="match status" value="1"/>
</dbReference>
<evidence type="ECO:0000313" key="3">
    <source>
        <dbReference type="Proteomes" id="UP000005234"/>
    </source>
</evidence>
<reference evidence="2" key="1">
    <citation type="submission" date="2012-02" db="EMBL/GenBank/DDBJ databases">
        <title>The complete genome of Frateuria aurantia DSM 6220.</title>
        <authorList>
            <consortium name="US DOE Joint Genome Institute (JGI-PGF)"/>
            <person name="Lucas S."/>
            <person name="Copeland A."/>
            <person name="Lapidus A."/>
            <person name="Glavina del Rio T."/>
            <person name="Dalin E."/>
            <person name="Tice H."/>
            <person name="Bruce D."/>
            <person name="Goodwin L."/>
            <person name="Pitluck S."/>
            <person name="Peters L."/>
            <person name="Ovchinnikova G."/>
            <person name="Teshima H."/>
            <person name="Kyrpides N."/>
            <person name="Mavromatis K."/>
            <person name="Ivanova N."/>
            <person name="Brettin T."/>
            <person name="Detter J.C."/>
            <person name="Han C."/>
            <person name="Larimer F."/>
            <person name="Land M."/>
            <person name="Hauser L."/>
            <person name="Markowitz V."/>
            <person name="Cheng J.-F."/>
            <person name="Hugenholtz P."/>
            <person name="Woyke T."/>
            <person name="Wu D."/>
            <person name="Brambilla E."/>
            <person name="Klenk H.-P."/>
            <person name="Eisen J.A."/>
        </authorList>
    </citation>
    <scope>NUCLEOTIDE SEQUENCE</scope>
    <source>
        <strain evidence="2">DSM 6220</strain>
    </source>
</reference>
<dbReference type="InterPro" id="IPR031807">
    <property type="entry name" value="HicB-like"/>
</dbReference>
<dbReference type="Gene3D" id="3.30.160.250">
    <property type="match status" value="1"/>
</dbReference>
<evidence type="ECO:0000259" key="1">
    <source>
        <dbReference type="Pfam" id="PF15919"/>
    </source>
</evidence>
<dbReference type="HOGENOM" id="CLU_114047_1_2_6"/>
<name>H8L5C8_FRAAD</name>
<dbReference type="InterPro" id="IPR035069">
    <property type="entry name" value="TTHA1013/TTHA0281-like"/>
</dbReference>
<protein>
    <recommendedName>
        <fullName evidence="1">HicB-like antitoxin of toxin-antitoxin system domain-containing protein</fullName>
    </recommendedName>
</protein>
<dbReference type="InterPro" id="IPR051404">
    <property type="entry name" value="TA_system_antitoxin"/>
</dbReference>
<dbReference type="Pfam" id="PF15919">
    <property type="entry name" value="HicB_lk_antitox"/>
    <property type="match status" value="1"/>
</dbReference>
<dbReference type="RefSeq" id="WP_014402091.1">
    <property type="nucleotide sequence ID" value="NC_017033.1"/>
</dbReference>
<gene>
    <name evidence="2" type="ordered locus">Fraau_0606</name>
</gene>
<dbReference type="EMBL" id="CP003350">
    <property type="protein sequence ID" value="AFC85085.1"/>
    <property type="molecule type" value="Genomic_DNA"/>
</dbReference>